<evidence type="ECO:0000313" key="5">
    <source>
        <dbReference type="Proteomes" id="UP001652582"/>
    </source>
</evidence>
<dbReference type="GeneID" id="112047169"/>
<dbReference type="InterPro" id="IPR004045">
    <property type="entry name" value="Glutathione_S-Trfase_N"/>
</dbReference>
<dbReference type="FunFam" id="1.20.1050.10:FF:000007">
    <property type="entry name" value="Glutathione S-transferase 1-1"/>
    <property type="match status" value="1"/>
</dbReference>
<dbReference type="PANTHER" id="PTHR43969">
    <property type="entry name" value="GLUTATHIONE S TRANSFERASE D10, ISOFORM A-RELATED"/>
    <property type="match status" value="1"/>
</dbReference>
<evidence type="ECO:0000259" key="3">
    <source>
        <dbReference type="PROSITE" id="PS50404"/>
    </source>
</evidence>
<dbReference type="RefSeq" id="XP_023939951.1">
    <property type="nucleotide sequence ID" value="XM_024084183.2"/>
</dbReference>
<dbReference type="KEGG" id="bany:112047169"/>
<dbReference type="Gene3D" id="3.40.30.10">
    <property type="entry name" value="Glutaredoxin"/>
    <property type="match status" value="1"/>
</dbReference>
<dbReference type="CDD" id="cd03045">
    <property type="entry name" value="GST_N_Delta_Epsilon"/>
    <property type="match status" value="1"/>
</dbReference>
<dbReference type="SFLD" id="SFLDG00358">
    <property type="entry name" value="Main_(cytGST)"/>
    <property type="match status" value="1"/>
</dbReference>
<evidence type="ECO:0000259" key="4">
    <source>
        <dbReference type="PROSITE" id="PS50405"/>
    </source>
</evidence>
<dbReference type="PANTHER" id="PTHR43969:SF9">
    <property type="entry name" value="GLUTATHIONE S TRANSFERASE D10, ISOFORM A-RELATED"/>
    <property type="match status" value="1"/>
</dbReference>
<dbReference type="PROSITE" id="PS50405">
    <property type="entry name" value="GST_CTER"/>
    <property type="match status" value="1"/>
</dbReference>
<dbReference type="PROSITE" id="PS50404">
    <property type="entry name" value="GST_NTER"/>
    <property type="match status" value="1"/>
</dbReference>
<dbReference type="InterPro" id="IPR036249">
    <property type="entry name" value="Thioredoxin-like_sf"/>
</dbReference>
<dbReference type="OrthoDB" id="2309723at2759"/>
<reference evidence="6" key="1">
    <citation type="submission" date="2025-08" db="UniProtKB">
        <authorList>
            <consortium name="RefSeq"/>
        </authorList>
    </citation>
    <scope>IDENTIFICATION</scope>
</reference>
<dbReference type="InterPro" id="IPR036282">
    <property type="entry name" value="Glutathione-S-Trfase_C_sf"/>
</dbReference>
<protein>
    <submittedName>
        <fullName evidence="6">Glutathione S-transferase 1</fullName>
    </submittedName>
</protein>
<dbReference type="Proteomes" id="UP001652582">
    <property type="component" value="Chromosome 20"/>
</dbReference>
<name>A0A6J1NA76_BICAN</name>
<dbReference type="AlphaFoldDB" id="A0A6J1NA76"/>
<dbReference type="SFLD" id="SFLDG01153">
    <property type="entry name" value="Main.4:_Theta-like"/>
    <property type="match status" value="1"/>
</dbReference>
<dbReference type="Pfam" id="PF00043">
    <property type="entry name" value="GST_C"/>
    <property type="match status" value="1"/>
</dbReference>
<dbReference type="CDD" id="cd03177">
    <property type="entry name" value="GST_C_Delta_Epsilon"/>
    <property type="match status" value="1"/>
</dbReference>
<comment type="similarity">
    <text evidence="2">Belongs to the GST superfamily.</text>
</comment>
<feature type="domain" description="GST C-terminal" evidence="4">
    <location>
        <begin position="91"/>
        <end position="216"/>
    </location>
</feature>
<dbReference type="SUPFAM" id="SSF47616">
    <property type="entry name" value="GST C-terminal domain-like"/>
    <property type="match status" value="1"/>
</dbReference>
<evidence type="ECO:0000256" key="1">
    <source>
        <dbReference type="ARBA" id="ARBA00011738"/>
    </source>
</evidence>
<dbReference type="InterPro" id="IPR004046">
    <property type="entry name" value="GST_C"/>
</dbReference>
<dbReference type="GO" id="GO:0006749">
    <property type="term" value="P:glutathione metabolic process"/>
    <property type="evidence" value="ECO:0007669"/>
    <property type="project" value="TreeGrafter"/>
</dbReference>
<dbReference type="Gene3D" id="1.20.1050.10">
    <property type="match status" value="1"/>
</dbReference>
<dbReference type="FunFam" id="3.40.30.10:FF:000034">
    <property type="entry name" value="glutathione S-transferase 1"/>
    <property type="match status" value="1"/>
</dbReference>
<sequence length="218" mass="24683">MSESTIKLYHFAPSSPSRGALLAARVIGVPVDVIILDLFKKEQLNESFIKINPQHCVPTLDDNGFVIWESRAIACYLADKYGKDDTLYPKDLQRRAMVNQRLYFDSSFLYPKIRAICYPIIFEGATEIKDKLKDDLNNTLNFLNQFLDANMWVAGDNVTIADTAITASMTALREVGWDFTSYPNIQRWLKDCATLPGYEENLEGAKAFGALVKKNLKQ</sequence>
<evidence type="ECO:0000256" key="2">
    <source>
        <dbReference type="RuleBase" id="RU003494"/>
    </source>
</evidence>
<dbReference type="Pfam" id="PF02798">
    <property type="entry name" value="GST_N"/>
    <property type="match status" value="1"/>
</dbReference>
<accession>A0A6J1NA76</accession>
<dbReference type="GO" id="GO:0004364">
    <property type="term" value="F:glutathione transferase activity"/>
    <property type="evidence" value="ECO:0007669"/>
    <property type="project" value="TreeGrafter"/>
</dbReference>
<evidence type="ECO:0000313" key="6">
    <source>
        <dbReference type="RefSeq" id="XP_023939951.1"/>
    </source>
</evidence>
<gene>
    <name evidence="6" type="primary">LOC112047169</name>
</gene>
<dbReference type="InterPro" id="IPR010987">
    <property type="entry name" value="Glutathione-S-Trfase_C-like"/>
</dbReference>
<dbReference type="InterPro" id="IPR040079">
    <property type="entry name" value="Glutathione_S-Trfase"/>
</dbReference>
<proteinExistence type="inferred from homology"/>
<feature type="domain" description="GST N-terminal" evidence="3">
    <location>
        <begin position="4"/>
        <end position="85"/>
    </location>
</feature>
<dbReference type="SUPFAM" id="SSF52833">
    <property type="entry name" value="Thioredoxin-like"/>
    <property type="match status" value="1"/>
</dbReference>
<dbReference type="SFLD" id="SFLDS00019">
    <property type="entry name" value="Glutathione_Transferase_(cytos"/>
    <property type="match status" value="1"/>
</dbReference>
<keyword evidence="5" id="KW-1185">Reference proteome</keyword>
<comment type="subunit">
    <text evidence="1">Homodimer.</text>
</comment>
<organism evidence="5 6">
    <name type="scientific">Bicyclus anynana</name>
    <name type="common">Squinting bush brown butterfly</name>
    <dbReference type="NCBI Taxonomy" id="110368"/>
    <lineage>
        <taxon>Eukaryota</taxon>
        <taxon>Metazoa</taxon>
        <taxon>Ecdysozoa</taxon>
        <taxon>Arthropoda</taxon>
        <taxon>Hexapoda</taxon>
        <taxon>Insecta</taxon>
        <taxon>Pterygota</taxon>
        <taxon>Neoptera</taxon>
        <taxon>Endopterygota</taxon>
        <taxon>Lepidoptera</taxon>
        <taxon>Glossata</taxon>
        <taxon>Ditrysia</taxon>
        <taxon>Papilionoidea</taxon>
        <taxon>Nymphalidae</taxon>
        <taxon>Satyrinae</taxon>
        <taxon>Satyrini</taxon>
        <taxon>Mycalesina</taxon>
        <taxon>Bicyclus</taxon>
    </lineage>
</organism>